<feature type="repeat" description="Solcar" evidence="8">
    <location>
        <begin position="346"/>
        <end position="432"/>
    </location>
</feature>
<dbReference type="STRING" id="1684307.A0A316UJ36"/>
<evidence type="ECO:0000256" key="7">
    <source>
        <dbReference type="ARBA" id="ARBA00023136"/>
    </source>
</evidence>
<feature type="region of interest" description="Disordered" evidence="9">
    <location>
        <begin position="1"/>
        <end position="88"/>
    </location>
</feature>
<gene>
    <name evidence="10" type="ORF">BCV69DRAFT_288964</name>
</gene>
<feature type="compositionally biased region" description="Low complexity" evidence="9">
    <location>
        <begin position="486"/>
        <end position="524"/>
    </location>
</feature>
<dbReference type="Proteomes" id="UP000245942">
    <property type="component" value="Unassembled WGS sequence"/>
</dbReference>
<dbReference type="PANTHER" id="PTHR45618">
    <property type="entry name" value="MITOCHONDRIAL DICARBOXYLATE CARRIER-RELATED"/>
    <property type="match status" value="1"/>
</dbReference>
<accession>A0A316UJ36</accession>
<dbReference type="PROSITE" id="PS50920">
    <property type="entry name" value="SOLCAR"/>
    <property type="match status" value="1"/>
</dbReference>
<feature type="compositionally biased region" description="Polar residues" evidence="9">
    <location>
        <begin position="230"/>
        <end position="240"/>
    </location>
</feature>
<comment type="similarity">
    <text evidence="2">Belongs to the mitochondrial carrier (TC 2.A.29) family.</text>
</comment>
<evidence type="ECO:0000256" key="2">
    <source>
        <dbReference type="ARBA" id="ARBA00006375"/>
    </source>
</evidence>
<feature type="region of interest" description="Disordered" evidence="9">
    <location>
        <begin position="596"/>
        <end position="645"/>
    </location>
</feature>
<proteinExistence type="inferred from homology"/>
<keyword evidence="6" id="KW-1133">Transmembrane helix</keyword>
<dbReference type="AlphaFoldDB" id="A0A316UJ36"/>
<dbReference type="InterPro" id="IPR018108">
    <property type="entry name" value="MCP_transmembrane"/>
</dbReference>
<evidence type="ECO:0000256" key="5">
    <source>
        <dbReference type="ARBA" id="ARBA00022737"/>
    </source>
</evidence>
<dbReference type="EMBL" id="KZ819321">
    <property type="protein sequence ID" value="PWN23953.1"/>
    <property type="molecule type" value="Genomic_DNA"/>
</dbReference>
<feature type="compositionally biased region" description="Polar residues" evidence="9">
    <location>
        <begin position="53"/>
        <end position="84"/>
    </location>
</feature>
<dbReference type="OrthoDB" id="77989at2759"/>
<comment type="subcellular location">
    <subcellularLocation>
        <location evidence="1">Membrane</location>
        <topology evidence="1">Multi-pass membrane protein</topology>
    </subcellularLocation>
</comment>
<feature type="region of interest" description="Disordered" evidence="9">
    <location>
        <begin position="486"/>
        <end position="565"/>
    </location>
</feature>
<keyword evidence="4 8" id="KW-0812">Transmembrane</keyword>
<dbReference type="GO" id="GO:0016020">
    <property type="term" value="C:membrane"/>
    <property type="evidence" value="ECO:0007669"/>
    <property type="project" value="UniProtKB-SubCell"/>
</dbReference>
<feature type="compositionally biased region" description="Low complexity" evidence="9">
    <location>
        <begin position="1"/>
        <end position="10"/>
    </location>
</feature>
<feature type="compositionally biased region" description="Acidic residues" evidence="9">
    <location>
        <begin position="205"/>
        <end position="215"/>
    </location>
</feature>
<name>A0A316UJ36_9BASI</name>
<dbReference type="Pfam" id="PF00153">
    <property type="entry name" value="Mito_carr"/>
    <property type="match status" value="1"/>
</dbReference>
<dbReference type="GeneID" id="37015385"/>
<dbReference type="SUPFAM" id="SSF103506">
    <property type="entry name" value="Mitochondrial carrier"/>
    <property type="match status" value="1"/>
</dbReference>
<evidence type="ECO:0000313" key="11">
    <source>
        <dbReference type="Proteomes" id="UP000245942"/>
    </source>
</evidence>
<feature type="compositionally biased region" description="Basic and acidic residues" evidence="9">
    <location>
        <begin position="596"/>
        <end position="618"/>
    </location>
</feature>
<keyword evidence="7 8" id="KW-0472">Membrane</keyword>
<feature type="compositionally biased region" description="Low complexity" evidence="9">
    <location>
        <begin position="532"/>
        <end position="555"/>
    </location>
</feature>
<dbReference type="Gene3D" id="1.50.40.10">
    <property type="entry name" value="Mitochondrial carrier domain"/>
    <property type="match status" value="1"/>
</dbReference>
<reference evidence="10 11" key="1">
    <citation type="journal article" date="2018" name="Mol. Biol. Evol.">
        <title>Broad Genomic Sampling Reveals a Smut Pathogenic Ancestry of the Fungal Clade Ustilaginomycotina.</title>
        <authorList>
            <person name="Kijpornyongpan T."/>
            <person name="Mondo S.J."/>
            <person name="Barry K."/>
            <person name="Sandor L."/>
            <person name="Lee J."/>
            <person name="Lipzen A."/>
            <person name="Pangilinan J."/>
            <person name="LaButti K."/>
            <person name="Hainaut M."/>
            <person name="Henrissat B."/>
            <person name="Grigoriev I.V."/>
            <person name="Spatafora J.W."/>
            <person name="Aime M.C."/>
        </authorList>
    </citation>
    <scope>NUCLEOTIDE SEQUENCE [LARGE SCALE GENOMIC DNA]</scope>
    <source>
        <strain evidence="10 11">MCA 4718</strain>
    </source>
</reference>
<evidence type="ECO:0000313" key="10">
    <source>
        <dbReference type="EMBL" id="PWN23953.1"/>
    </source>
</evidence>
<feature type="compositionally biased region" description="Acidic residues" evidence="9">
    <location>
        <begin position="171"/>
        <end position="183"/>
    </location>
</feature>
<organism evidence="10 11">
    <name type="scientific">Pseudomicrostroma glucosiphilum</name>
    <dbReference type="NCBI Taxonomy" id="1684307"/>
    <lineage>
        <taxon>Eukaryota</taxon>
        <taxon>Fungi</taxon>
        <taxon>Dikarya</taxon>
        <taxon>Basidiomycota</taxon>
        <taxon>Ustilaginomycotina</taxon>
        <taxon>Exobasidiomycetes</taxon>
        <taxon>Microstromatales</taxon>
        <taxon>Microstromatales incertae sedis</taxon>
        <taxon>Pseudomicrostroma</taxon>
    </lineage>
</organism>
<feature type="compositionally biased region" description="Low complexity" evidence="9">
    <location>
        <begin position="30"/>
        <end position="43"/>
    </location>
</feature>
<feature type="compositionally biased region" description="Basic and acidic residues" evidence="9">
    <location>
        <begin position="161"/>
        <end position="170"/>
    </location>
</feature>
<protein>
    <submittedName>
        <fullName evidence="10">Mitochondrial carrier</fullName>
    </submittedName>
</protein>
<dbReference type="RefSeq" id="XP_025351113.1">
    <property type="nucleotide sequence ID" value="XM_025493651.1"/>
</dbReference>
<feature type="region of interest" description="Disordered" evidence="9">
    <location>
        <begin position="145"/>
        <end position="183"/>
    </location>
</feature>
<dbReference type="InterPro" id="IPR050391">
    <property type="entry name" value="Mito_Metabolite_Transporter"/>
</dbReference>
<keyword evidence="3" id="KW-0813">Transport</keyword>
<dbReference type="InterPro" id="IPR023395">
    <property type="entry name" value="MCP_dom_sf"/>
</dbReference>
<evidence type="ECO:0000256" key="6">
    <source>
        <dbReference type="ARBA" id="ARBA00022989"/>
    </source>
</evidence>
<evidence type="ECO:0000256" key="1">
    <source>
        <dbReference type="ARBA" id="ARBA00004141"/>
    </source>
</evidence>
<keyword evidence="5" id="KW-0677">Repeat</keyword>
<evidence type="ECO:0000256" key="9">
    <source>
        <dbReference type="SAM" id="MobiDB-lite"/>
    </source>
</evidence>
<sequence>MNTSSSSSSSGGEAHPLRPYYQPSEDTFVASAPKAKQPPSARPGHSGAGLAAANSSTAGKAHTKSATVTIPRPSTTNRYASTNDDLGGPDISGLSEWTKASVLALALQYSSTCMAMPFEVGKLLLQVQWVPKDEVYENLAREAALQGQSGRRLPAARGKSRSSDPFRDEAAIDDEDDEDDFDSQDMAPELEEWRRASDANHLDSDQEDEDEEDAELSSPSDVEAYFRDVSGSSRPRATSGKQRRGGKAPATDASGYLMRRSLRDGESGARPEFVMPIVVRGGVWEMMKAVARGKEGWPGLWKGTFTSFLYDLLASGIQPVVSAFISATFIRNSLSTLPLPYVPHPKRTLALLVSSHLVTHLILSPIDLIRTRLIVQSTLTRHRKYSGPWDALRKIRAEEGGWSTMYGHPHLIFPALLDLTIRPFLNLASPLLIERFIRVEPTSSPVSYAFAELCINTASLLLSLPFETVRRRLQIQRRASKNKGLLSTAGGGAAAPSTPTKKSAGAGAAGNSASSSSSSASAGAPSTFTNMLRSGAGLSSSSTGVGTSTSSIGLGPTRGLRSCVETRPRPYTGVVEAIYRILTEETSQIPQPLSRLEEKHAQHHDHKSDRAPKGKEGARPQPQHRQHARTRAQDVPSGTAPATPEHSLLRSEILAPQTPLYATLGGVKSLYRGFTMAAGANLVVFFLTVVTGERVSSGPGAGGGWAEI</sequence>
<evidence type="ECO:0000256" key="3">
    <source>
        <dbReference type="ARBA" id="ARBA00022448"/>
    </source>
</evidence>
<evidence type="ECO:0000256" key="4">
    <source>
        <dbReference type="ARBA" id="ARBA00022692"/>
    </source>
</evidence>
<feature type="region of interest" description="Disordered" evidence="9">
    <location>
        <begin position="198"/>
        <end position="257"/>
    </location>
</feature>
<evidence type="ECO:0000256" key="8">
    <source>
        <dbReference type="PROSITE-ProRule" id="PRU00282"/>
    </source>
</evidence>
<keyword evidence="11" id="KW-1185">Reference proteome</keyword>